<comment type="caution">
    <text evidence="2">The sequence shown here is derived from an EMBL/GenBank/DDBJ whole genome shotgun (WGS) entry which is preliminary data.</text>
</comment>
<proteinExistence type="predicted"/>
<reference evidence="2 3" key="1">
    <citation type="submission" date="2019-09" db="EMBL/GenBank/DDBJ databases">
        <title>Genome sequence and assembly of Adhaeribacter sp.</title>
        <authorList>
            <person name="Chhetri G."/>
        </authorList>
    </citation>
    <scope>NUCLEOTIDE SEQUENCE [LARGE SCALE GENOMIC DNA]</scope>
    <source>
        <strain evidence="2 3">DK36</strain>
    </source>
</reference>
<organism evidence="2 3">
    <name type="scientific">Adhaeribacter rhizoryzae</name>
    <dbReference type="NCBI Taxonomy" id="2607907"/>
    <lineage>
        <taxon>Bacteria</taxon>
        <taxon>Pseudomonadati</taxon>
        <taxon>Bacteroidota</taxon>
        <taxon>Cytophagia</taxon>
        <taxon>Cytophagales</taxon>
        <taxon>Hymenobacteraceae</taxon>
        <taxon>Adhaeribacter</taxon>
    </lineage>
</organism>
<keyword evidence="3" id="KW-1185">Reference proteome</keyword>
<evidence type="ECO:0000313" key="3">
    <source>
        <dbReference type="Proteomes" id="UP000323426"/>
    </source>
</evidence>
<dbReference type="InterPro" id="IPR005149">
    <property type="entry name" value="Tscrpt_reg_PadR_N"/>
</dbReference>
<dbReference type="Pfam" id="PF03551">
    <property type="entry name" value="PadR"/>
    <property type="match status" value="1"/>
</dbReference>
<dbReference type="PANTHER" id="PTHR33169:SF14">
    <property type="entry name" value="TRANSCRIPTIONAL REGULATOR RV3488"/>
    <property type="match status" value="1"/>
</dbReference>
<evidence type="ECO:0000313" key="2">
    <source>
        <dbReference type="EMBL" id="KAA5548754.1"/>
    </source>
</evidence>
<gene>
    <name evidence="2" type="ORF">F0145_04370</name>
</gene>
<dbReference type="InterPro" id="IPR052509">
    <property type="entry name" value="Metal_resp_DNA-bind_regulator"/>
</dbReference>
<accession>A0A5M6DMI8</accession>
<feature type="domain" description="Transcription regulator PadR N-terminal" evidence="1">
    <location>
        <begin position="19"/>
        <end position="89"/>
    </location>
</feature>
<dbReference type="Gene3D" id="1.10.10.10">
    <property type="entry name" value="Winged helix-like DNA-binding domain superfamily/Winged helix DNA-binding domain"/>
    <property type="match status" value="1"/>
</dbReference>
<dbReference type="PANTHER" id="PTHR33169">
    <property type="entry name" value="PADR-FAMILY TRANSCRIPTIONAL REGULATOR"/>
    <property type="match status" value="1"/>
</dbReference>
<evidence type="ECO:0000259" key="1">
    <source>
        <dbReference type="Pfam" id="PF03551"/>
    </source>
</evidence>
<sequence>MKVENTQVQMRKGILEFCILEIISRGEVYASDMLDELTAAKMIVVEGTLYPLLTRLKNAGLLDYTWVESSSGPPRKYYKLTEVGKEFLAQLRQTWLEVVASIEHITKKNKAS</sequence>
<dbReference type="InterPro" id="IPR036390">
    <property type="entry name" value="WH_DNA-bd_sf"/>
</dbReference>
<dbReference type="SUPFAM" id="SSF46785">
    <property type="entry name" value="Winged helix' DNA-binding domain"/>
    <property type="match status" value="1"/>
</dbReference>
<dbReference type="Proteomes" id="UP000323426">
    <property type="component" value="Unassembled WGS sequence"/>
</dbReference>
<protein>
    <submittedName>
        <fullName evidence="2">PadR family transcriptional regulator</fullName>
    </submittedName>
</protein>
<dbReference type="EMBL" id="VWSF01000002">
    <property type="protein sequence ID" value="KAA5548754.1"/>
    <property type="molecule type" value="Genomic_DNA"/>
</dbReference>
<dbReference type="RefSeq" id="WP_150087081.1">
    <property type="nucleotide sequence ID" value="NZ_VWSF01000002.1"/>
</dbReference>
<dbReference type="AlphaFoldDB" id="A0A5M6DMI8"/>
<dbReference type="InterPro" id="IPR036388">
    <property type="entry name" value="WH-like_DNA-bd_sf"/>
</dbReference>
<name>A0A5M6DMI8_9BACT</name>